<reference evidence="1" key="1">
    <citation type="journal article" date="2020" name="bioRxiv">
        <title>Hybrid origin of Populus tomentosa Carr. identified through genome sequencing and phylogenomic analysis.</title>
        <authorList>
            <person name="An X."/>
            <person name="Gao K."/>
            <person name="Chen Z."/>
            <person name="Li J."/>
            <person name="Yang X."/>
            <person name="Yang X."/>
            <person name="Zhou J."/>
            <person name="Guo T."/>
            <person name="Zhao T."/>
            <person name="Huang S."/>
            <person name="Miao D."/>
            <person name="Khan W.U."/>
            <person name="Rao P."/>
            <person name="Ye M."/>
            <person name="Lei B."/>
            <person name="Liao W."/>
            <person name="Wang J."/>
            <person name="Ji L."/>
            <person name="Li Y."/>
            <person name="Guo B."/>
            <person name="Mustafa N.S."/>
            <person name="Li S."/>
            <person name="Yun Q."/>
            <person name="Keller S.R."/>
            <person name="Mao J."/>
            <person name="Zhang R."/>
            <person name="Strauss S.H."/>
        </authorList>
    </citation>
    <scope>NUCLEOTIDE SEQUENCE</scope>
    <source>
        <strain evidence="1">GM15</strain>
        <tissue evidence="1">Leaf</tissue>
    </source>
</reference>
<keyword evidence="2" id="KW-1185">Reference proteome</keyword>
<dbReference type="PANTHER" id="PTHR33384">
    <property type="entry name" value="EXPRESSED PROTEIN"/>
    <property type="match status" value="1"/>
</dbReference>
<dbReference type="EMBL" id="JAAWWB010000033">
    <property type="protein sequence ID" value="KAG6743114.1"/>
    <property type="molecule type" value="Genomic_DNA"/>
</dbReference>
<dbReference type="PANTHER" id="PTHR33384:SF52">
    <property type="entry name" value="DUF3741 DOMAIN-CONTAINING PROTEIN"/>
    <property type="match status" value="1"/>
</dbReference>
<proteinExistence type="predicted"/>
<accession>A0A8X7Y2Y1</accession>
<name>A0A8X7Y2Y1_POPTO</name>
<dbReference type="OrthoDB" id="900224at2759"/>
<gene>
    <name evidence="1" type="ORF">POTOM_054060</name>
</gene>
<dbReference type="AlphaFoldDB" id="A0A8X7Y2Y1"/>
<evidence type="ECO:0000313" key="1">
    <source>
        <dbReference type="EMBL" id="KAG6743114.1"/>
    </source>
</evidence>
<dbReference type="Proteomes" id="UP000886885">
    <property type="component" value="Chromosome 17A"/>
</dbReference>
<comment type="caution">
    <text evidence="1">The sequence shown here is derived from an EMBL/GenBank/DDBJ whole genome shotgun (WGS) entry which is preliminary data.</text>
</comment>
<evidence type="ECO:0000313" key="2">
    <source>
        <dbReference type="Proteomes" id="UP000886885"/>
    </source>
</evidence>
<sequence length="206" mass="22568">MLWIFCTNLRMNQVSLQQNAITFCDERRGLVSISDYKGPVVCPKPRRVGILANNPIRPLRWPVRYTVVLQLWRILMIVLNDSHQAEMCDSKAGAELLDIILMKEGHGADYPANQAASSPPPFFCGSPPTRVGNPLIQDARFGDEKFTPISPLSIPSPSGLSSPSSSACKGGGCVRMKFGLKPAEVRVEGFDCLNRDRQNSSIPAVA</sequence>
<protein>
    <submittedName>
        <fullName evidence="1">Uncharacterized protein</fullName>
    </submittedName>
</protein>
<organism evidence="1 2">
    <name type="scientific">Populus tomentosa</name>
    <name type="common">Chinese white poplar</name>
    <dbReference type="NCBI Taxonomy" id="118781"/>
    <lineage>
        <taxon>Eukaryota</taxon>
        <taxon>Viridiplantae</taxon>
        <taxon>Streptophyta</taxon>
        <taxon>Embryophyta</taxon>
        <taxon>Tracheophyta</taxon>
        <taxon>Spermatophyta</taxon>
        <taxon>Magnoliopsida</taxon>
        <taxon>eudicotyledons</taxon>
        <taxon>Gunneridae</taxon>
        <taxon>Pentapetalae</taxon>
        <taxon>rosids</taxon>
        <taxon>fabids</taxon>
        <taxon>Malpighiales</taxon>
        <taxon>Salicaceae</taxon>
        <taxon>Saliceae</taxon>
        <taxon>Populus</taxon>
    </lineage>
</organism>